<dbReference type="Gene3D" id="3.20.20.140">
    <property type="entry name" value="Metal-dependent hydrolases"/>
    <property type="match status" value="1"/>
</dbReference>
<name>A0ABZ0I1Q1_9GAMM</name>
<dbReference type="RefSeq" id="WP_407347343.1">
    <property type="nucleotide sequence ID" value="NZ_CP136864.1"/>
</dbReference>
<dbReference type="InterPro" id="IPR022028">
    <property type="entry name" value="DUF3604"/>
</dbReference>
<protein>
    <submittedName>
        <fullName evidence="1">DUF3604 domain-containing protein</fullName>
    </submittedName>
</protein>
<evidence type="ECO:0000313" key="2">
    <source>
        <dbReference type="Proteomes" id="UP001626537"/>
    </source>
</evidence>
<dbReference type="Proteomes" id="UP001626537">
    <property type="component" value="Chromosome"/>
</dbReference>
<sequence length="602" mass="66550">MNIKAAMFFSALFPMISVGETFAESDAPSVGLKHAYFGELHLHTSYSLDAYIGGTRLTPAMAYRFAKGESMTVNGRAHNIGRPLDFAAVTDHAEYLGEMQATQVKGTPGYDNAKLAELRALSSYDEQEAWFLREVVANARGGVPKHTTFYPGDGAVESAWQLMIEAANDHYAPGSFTTLIGFEWSAVTQGGNMHRNVIFRDEVAPSMPFSSIDSPDEEKLWLWMREQERQGSSLMAIPHNSNASKGFMFEPVDNDGNPIDSEYARTRSHFEPLIEMMQIKGNSEVHRKFWPADEFADFENADSVETYNKRTFEKQNFVRAAVIEGLRYQQRLAENPYKLGFVGGTDSHNGTPADVVEDNYVGSHGAADGTIERRRNDAIPGWILAKDSSPGSITGVYANENTRGAIYDALRARETFVSSGPRIEPRFFGGADLPDISSDPLVMLENGYTHGQPMGSTLSALKEAPRFYVQALKDPHGANLDRIQIIKGWVDEKGNAQERIFDVAVSDGRAINAEGRCTVAVGNTVNVEAATYENSIGAAELMASWVDPDFDPTLPALYYTRTLEIPTPRWTTYDAVGFGQPLLDVPATIQERVWSSPIWYVP</sequence>
<organism evidence="1 2">
    <name type="scientific">Congregibacter variabilis</name>
    <dbReference type="NCBI Taxonomy" id="3081200"/>
    <lineage>
        <taxon>Bacteria</taxon>
        <taxon>Pseudomonadati</taxon>
        <taxon>Pseudomonadota</taxon>
        <taxon>Gammaproteobacteria</taxon>
        <taxon>Cellvibrionales</taxon>
        <taxon>Halieaceae</taxon>
        <taxon>Congregibacter</taxon>
    </lineage>
</organism>
<accession>A0ABZ0I1Q1</accession>
<dbReference type="SUPFAM" id="SSF89550">
    <property type="entry name" value="PHP domain-like"/>
    <property type="match status" value="1"/>
</dbReference>
<evidence type="ECO:0000313" key="1">
    <source>
        <dbReference type="EMBL" id="WOJ92744.1"/>
    </source>
</evidence>
<dbReference type="EMBL" id="CP136864">
    <property type="protein sequence ID" value="WOJ92744.1"/>
    <property type="molecule type" value="Genomic_DNA"/>
</dbReference>
<reference evidence="1 2" key="1">
    <citation type="submission" date="2023-10" db="EMBL/GenBank/DDBJ databases">
        <title>Two novel species belonging to the OM43/NOR5 clade.</title>
        <authorList>
            <person name="Park M."/>
        </authorList>
    </citation>
    <scope>NUCLEOTIDE SEQUENCE [LARGE SCALE GENOMIC DNA]</scope>
    <source>
        <strain evidence="1 2">IMCC43200</strain>
    </source>
</reference>
<dbReference type="InterPro" id="IPR016195">
    <property type="entry name" value="Pol/histidinol_Pase-like"/>
</dbReference>
<dbReference type="Pfam" id="PF12228">
    <property type="entry name" value="DUF3604"/>
    <property type="match status" value="1"/>
</dbReference>
<proteinExistence type="predicted"/>
<keyword evidence="2" id="KW-1185">Reference proteome</keyword>
<gene>
    <name evidence="1" type="ORF">R0135_13240</name>
</gene>